<evidence type="ECO:0000256" key="2">
    <source>
        <dbReference type="ARBA" id="ARBA00006739"/>
    </source>
</evidence>
<dbReference type="Pfam" id="PF00535">
    <property type="entry name" value="Glycos_transf_2"/>
    <property type="match status" value="1"/>
</dbReference>
<dbReference type="GO" id="GO:0016757">
    <property type="term" value="F:glycosyltransferase activity"/>
    <property type="evidence" value="ECO:0007669"/>
    <property type="project" value="UniProtKB-KW"/>
</dbReference>
<accession>A0A160T1X0</accession>
<dbReference type="SUPFAM" id="SSF53448">
    <property type="entry name" value="Nucleotide-diphospho-sugar transferases"/>
    <property type="match status" value="1"/>
</dbReference>
<feature type="domain" description="Glycosyltransferase 2-like" evidence="5">
    <location>
        <begin position="9"/>
        <end position="180"/>
    </location>
</feature>
<protein>
    <submittedName>
        <fullName evidence="6">Glycosyltransferase</fullName>
    </submittedName>
</protein>
<dbReference type="PANTHER" id="PTHR43179">
    <property type="entry name" value="RHAMNOSYLTRANSFERASE WBBL"/>
    <property type="match status" value="1"/>
</dbReference>
<evidence type="ECO:0000256" key="3">
    <source>
        <dbReference type="ARBA" id="ARBA00022676"/>
    </source>
</evidence>
<name>A0A160T1X0_9CHLR</name>
<gene>
    <name evidence="6" type="ORF">CFX0092_A0657</name>
</gene>
<evidence type="ECO:0000313" key="7">
    <source>
        <dbReference type="Proteomes" id="UP000215027"/>
    </source>
</evidence>
<dbReference type="CDD" id="cd04186">
    <property type="entry name" value="GT_2_like_c"/>
    <property type="match status" value="1"/>
</dbReference>
<sequence length="323" mass="36152">MSDQPPRVSVIIPHWNGLAHLDDCLTALRRQTFGDHEVILVDNGSSDGSQSYVRENYPEARLIELGQNRGFTGACNAGYAAARGEFVCLLNNDTEADPNWLACVVDAFERRPRAGIVAGKLLLFDRRDHFHAAGDYYRVNGLPGNRGVWQADHGQYDREEPVFSACGAAAAYRRAMLDEIGFLDDAFYFSCEDIDLAWRAHLAGWEVWYVPTAVVYHKLKASGGSGVVGSYHDGRNFLYVIWKNYPTPLLRRHAGDILRAQWRISRAALAAWRGAAARARLRGQLAGLMGLFKMWPARRRIQAARRVDLETLAAHLTQVDEVP</sequence>
<reference evidence="6" key="1">
    <citation type="submission" date="2016-01" db="EMBL/GenBank/DDBJ databases">
        <authorList>
            <person name="Mcilroy J.S."/>
            <person name="Karst M S."/>
            <person name="Albertsen M."/>
        </authorList>
    </citation>
    <scope>NUCLEOTIDE SEQUENCE</scope>
    <source>
        <strain evidence="6">Cfx-K</strain>
    </source>
</reference>
<dbReference type="EMBL" id="LN890655">
    <property type="protein sequence ID" value="CUS02535.2"/>
    <property type="molecule type" value="Genomic_DNA"/>
</dbReference>
<keyword evidence="7" id="KW-1185">Reference proteome</keyword>
<keyword evidence="4" id="KW-0808">Transferase</keyword>
<evidence type="ECO:0000256" key="1">
    <source>
        <dbReference type="ARBA" id="ARBA00004776"/>
    </source>
</evidence>
<organism evidence="6 7">
    <name type="scientific">Candidatus Promineifilum breve</name>
    <dbReference type="NCBI Taxonomy" id="1806508"/>
    <lineage>
        <taxon>Bacteria</taxon>
        <taxon>Bacillati</taxon>
        <taxon>Chloroflexota</taxon>
        <taxon>Ardenticatenia</taxon>
        <taxon>Candidatus Promineifilales</taxon>
        <taxon>Candidatus Promineifilaceae</taxon>
        <taxon>Candidatus Promineifilum</taxon>
    </lineage>
</organism>
<evidence type="ECO:0000313" key="6">
    <source>
        <dbReference type="EMBL" id="CUS02535.2"/>
    </source>
</evidence>
<dbReference type="Gene3D" id="3.90.550.10">
    <property type="entry name" value="Spore Coat Polysaccharide Biosynthesis Protein SpsA, Chain A"/>
    <property type="match status" value="1"/>
</dbReference>
<evidence type="ECO:0000256" key="4">
    <source>
        <dbReference type="ARBA" id="ARBA00022679"/>
    </source>
</evidence>
<dbReference type="InterPro" id="IPR029044">
    <property type="entry name" value="Nucleotide-diphossugar_trans"/>
</dbReference>
<dbReference type="PANTHER" id="PTHR43179:SF12">
    <property type="entry name" value="GALACTOFURANOSYLTRANSFERASE GLFT2"/>
    <property type="match status" value="1"/>
</dbReference>
<dbReference type="RefSeq" id="WP_173776329.1">
    <property type="nucleotide sequence ID" value="NZ_LN890655.1"/>
</dbReference>
<dbReference type="KEGG" id="pbf:CFX0092_A0657"/>
<proteinExistence type="inferred from homology"/>
<dbReference type="Proteomes" id="UP000215027">
    <property type="component" value="Chromosome I"/>
</dbReference>
<comment type="similarity">
    <text evidence="2">Belongs to the glycosyltransferase 2 family.</text>
</comment>
<evidence type="ECO:0000259" key="5">
    <source>
        <dbReference type="Pfam" id="PF00535"/>
    </source>
</evidence>
<keyword evidence="3" id="KW-0328">Glycosyltransferase</keyword>
<comment type="pathway">
    <text evidence="1">Cell wall biogenesis; cell wall polysaccharide biosynthesis.</text>
</comment>
<dbReference type="InterPro" id="IPR001173">
    <property type="entry name" value="Glyco_trans_2-like"/>
</dbReference>
<dbReference type="AlphaFoldDB" id="A0A160T1X0"/>